<dbReference type="EMBL" id="PPTA01000016">
    <property type="protein sequence ID" value="TFA98950.1"/>
    <property type="molecule type" value="Genomic_DNA"/>
</dbReference>
<proteinExistence type="predicted"/>
<reference evidence="2 3" key="1">
    <citation type="submission" date="2018-01" db="EMBL/GenBank/DDBJ databases">
        <title>Genome characterization of the sugarcane-associated fungus Trichoderma ghanense CCMA-1212 and their application in lignocelulose bioconversion.</title>
        <authorList>
            <person name="Steindorff A.S."/>
            <person name="Mendes T.D."/>
            <person name="Vilela E.S.D."/>
            <person name="Rodrigues D.S."/>
            <person name="Formighieri E.F."/>
            <person name="Melo I.S."/>
            <person name="Favaro L.C.L."/>
        </authorList>
    </citation>
    <scope>NUCLEOTIDE SEQUENCE [LARGE SCALE GENOMIC DNA]</scope>
    <source>
        <strain evidence="2 3">CCMA-1212</strain>
    </source>
</reference>
<accession>A0ABY2GT33</accession>
<organism evidence="2 3">
    <name type="scientific">Trichoderma ghanense</name>
    <dbReference type="NCBI Taxonomy" id="65468"/>
    <lineage>
        <taxon>Eukaryota</taxon>
        <taxon>Fungi</taxon>
        <taxon>Dikarya</taxon>
        <taxon>Ascomycota</taxon>
        <taxon>Pezizomycotina</taxon>
        <taxon>Sordariomycetes</taxon>
        <taxon>Hypocreomycetidae</taxon>
        <taxon>Hypocreales</taxon>
        <taxon>Hypocreaceae</taxon>
        <taxon>Trichoderma</taxon>
    </lineage>
</organism>
<keyword evidence="3" id="KW-1185">Reference proteome</keyword>
<name>A0ABY2GT33_9HYPO</name>
<feature type="compositionally biased region" description="Polar residues" evidence="1">
    <location>
        <begin position="1"/>
        <end position="21"/>
    </location>
</feature>
<dbReference type="RefSeq" id="XP_073555152.1">
    <property type="nucleotide sequence ID" value="XM_073706196.1"/>
</dbReference>
<sequence length="139" mass="15615">MSSPDRGTTTHSYLDRTSSFTAPARNQGGLAFQRCRQANKRLVAPRRRHNADVRIARGWPIGWVLSAHDPGLACRWLRRRTLGQSPRPNRACPEVRGMGALFADVELWRCRALVGHVETVQWQATSWPDSNKAAASVDR</sequence>
<feature type="region of interest" description="Disordered" evidence="1">
    <location>
        <begin position="1"/>
        <end position="24"/>
    </location>
</feature>
<comment type="caution">
    <text evidence="2">The sequence shown here is derived from an EMBL/GenBank/DDBJ whole genome shotgun (WGS) entry which is preliminary data.</text>
</comment>
<evidence type="ECO:0000313" key="2">
    <source>
        <dbReference type="EMBL" id="TFA98950.1"/>
    </source>
</evidence>
<protein>
    <submittedName>
        <fullName evidence="2">Uncharacterized protein</fullName>
    </submittedName>
</protein>
<evidence type="ECO:0000313" key="3">
    <source>
        <dbReference type="Proteomes" id="UP001642720"/>
    </source>
</evidence>
<dbReference type="Proteomes" id="UP001642720">
    <property type="component" value="Unassembled WGS sequence"/>
</dbReference>
<gene>
    <name evidence="2" type="ORF">CCMA1212_009095</name>
</gene>
<evidence type="ECO:0000256" key="1">
    <source>
        <dbReference type="SAM" id="MobiDB-lite"/>
    </source>
</evidence>
<dbReference type="GeneID" id="300580646"/>